<dbReference type="Proteomes" id="UP000034849">
    <property type="component" value="Unassembled WGS sequence"/>
</dbReference>
<gene>
    <name evidence="2" type="ORF">US42_C0009G0009</name>
</gene>
<comment type="caution">
    <text evidence="2">The sequence shown here is derived from an EMBL/GenBank/DDBJ whole genome shotgun (WGS) entry which is preliminary data.</text>
</comment>
<feature type="coiled-coil region" evidence="1">
    <location>
        <begin position="47"/>
        <end position="74"/>
    </location>
</feature>
<accession>A0A0G0ITB2</accession>
<protein>
    <submittedName>
        <fullName evidence="2">Uncharacterized protein</fullName>
    </submittedName>
</protein>
<organism evidence="2 3">
    <name type="scientific">Candidatus Magasanikbacteria bacterium GW2011_GWC2_37_14</name>
    <dbReference type="NCBI Taxonomy" id="1619046"/>
    <lineage>
        <taxon>Bacteria</taxon>
        <taxon>Candidatus Magasanikiibacteriota</taxon>
    </lineage>
</organism>
<evidence type="ECO:0000313" key="2">
    <source>
        <dbReference type="EMBL" id="KKQ27419.1"/>
    </source>
</evidence>
<dbReference type="AlphaFoldDB" id="A0A0G0ITB2"/>
<dbReference type="EMBL" id="LBSX01000009">
    <property type="protein sequence ID" value="KKQ27419.1"/>
    <property type="molecule type" value="Genomic_DNA"/>
</dbReference>
<reference evidence="2 3" key="1">
    <citation type="journal article" date="2015" name="Nature">
        <title>rRNA introns, odd ribosomes, and small enigmatic genomes across a large radiation of phyla.</title>
        <authorList>
            <person name="Brown C.T."/>
            <person name="Hug L.A."/>
            <person name="Thomas B.C."/>
            <person name="Sharon I."/>
            <person name="Castelle C.J."/>
            <person name="Singh A."/>
            <person name="Wilkins M.J."/>
            <person name="Williams K.H."/>
            <person name="Banfield J.F."/>
        </authorList>
    </citation>
    <scope>NUCLEOTIDE SEQUENCE [LARGE SCALE GENOMIC DNA]</scope>
</reference>
<evidence type="ECO:0000313" key="3">
    <source>
        <dbReference type="Proteomes" id="UP000034849"/>
    </source>
</evidence>
<name>A0A0G0ITB2_9BACT</name>
<evidence type="ECO:0000256" key="1">
    <source>
        <dbReference type="SAM" id="Coils"/>
    </source>
</evidence>
<proteinExistence type="predicted"/>
<sequence>MDEKILDKILTKVINIEEKLDTFVTKDEMNEKFNLVLNNIDRFVKLHETLDQELSSLRSKYGRLEERLIIVERKLQLV</sequence>
<keyword evidence="1" id="KW-0175">Coiled coil</keyword>